<keyword evidence="7" id="KW-1185">Reference proteome</keyword>
<dbReference type="InterPro" id="IPR042216">
    <property type="entry name" value="MitoNEET_CISD"/>
</dbReference>
<organism evidence="6 7">
    <name type="scientific">Nocardioides caricicola</name>
    <dbReference type="NCBI Taxonomy" id="634770"/>
    <lineage>
        <taxon>Bacteria</taxon>
        <taxon>Bacillati</taxon>
        <taxon>Actinomycetota</taxon>
        <taxon>Actinomycetes</taxon>
        <taxon>Propionibacteriales</taxon>
        <taxon>Nocardioidaceae</taxon>
        <taxon>Nocardioides</taxon>
    </lineage>
</organism>
<evidence type="ECO:0000256" key="4">
    <source>
        <dbReference type="ARBA" id="ARBA00023014"/>
    </source>
</evidence>
<keyword evidence="2" id="KW-0479">Metal-binding</keyword>
<dbReference type="EMBL" id="JBHSMD010000011">
    <property type="protein sequence ID" value="MFC5495842.1"/>
    <property type="molecule type" value="Genomic_DNA"/>
</dbReference>
<evidence type="ECO:0000256" key="1">
    <source>
        <dbReference type="ARBA" id="ARBA00022714"/>
    </source>
</evidence>
<evidence type="ECO:0000313" key="6">
    <source>
        <dbReference type="EMBL" id="MFC5495842.1"/>
    </source>
</evidence>
<keyword evidence="4" id="KW-0411">Iron-sulfur</keyword>
<evidence type="ECO:0000256" key="2">
    <source>
        <dbReference type="ARBA" id="ARBA00022723"/>
    </source>
</evidence>
<dbReference type="Pfam" id="PF09360">
    <property type="entry name" value="zf-CDGSH"/>
    <property type="match status" value="1"/>
</dbReference>
<protein>
    <submittedName>
        <fullName evidence="6">CDGSH iron-sulfur domain-containing protein</fullName>
    </submittedName>
</protein>
<dbReference type="Gene3D" id="3.40.5.90">
    <property type="entry name" value="CDGSH iron-sulfur domain, mitoNEET-type"/>
    <property type="match status" value="1"/>
</dbReference>
<sequence length="58" mass="6315">MSTYEHPDVIVCPGGPMLVRDHPDSTRPVAAVCRCEKSASLPWCDGTHKVLPADQRPS</sequence>
<keyword evidence="3" id="KW-0408">Iron</keyword>
<gene>
    <name evidence="6" type="ORF">ACFPKY_22245</name>
</gene>
<dbReference type="RefSeq" id="WP_345182469.1">
    <property type="nucleotide sequence ID" value="NZ_BAABFQ010000010.1"/>
</dbReference>
<evidence type="ECO:0000259" key="5">
    <source>
        <dbReference type="SMART" id="SM00704"/>
    </source>
</evidence>
<keyword evidence="1" id="KW-0001">2Fe-2S</keyword>
<dbReference type="InterPro" id="IPR018967">
    <property type="entry name" value="FeS-contain_CDGSH-typ"/>
</dbReference>
<accession>A0ABW0NA56</accession>
<evidence type="ECO:0000256" key="3">
    <source>
        <dbReference type="ARBA" id="ARBA00023004"/>
    </source>
</evidence>
<proteinExistence type="predicted"/>
<dbReference type="Proteomes" id="UP001595956">
    <property type="component" value="Unassembled WGS sequence"/>
</dbReference>
<feature type="domain" description="Iron-binding zinc finger CDGSH type" evidence="5">
    <location>
        <begin position="14"/>
        <end position="54"/>
    </location>
</feature>
<comment type="caution">
    <text evidence="6">The sequence shown here is derived from an EMBL/GenBank/DDBJ whole genome shotgun (WGS) entry which is preliminary data.</text>
</comment>
<dbReference type="SMART" id="SM00704">
    <property type="entry name" value="ZnF_CDGSH"/>
    <property type="match status" value="1"/>
</dbReference>
<name>A0ABW0NA56_9ACTN</name>
<evidence type="ECO:0000313" key="7">
    <source>
        <dbReference type="Proteomes" id="UP001595956"/>
    </source>
</evidence>
<reference evidence="7" key="1">
    <citation type="journal article" date="2019" name="Int. J. Syst. Evol. Microbiol.">
        <title>The Global Catalogue of Microorganisms (GCM) 10K type strain sequencing project: providing services to taxonomists for standard genome sequencing and annotation.</title>
        <authorList>
            <consortium name="The Broad Institute Genomics Platform"/>
            <consortium name="The Broad Institute Genome Sequencing Center for Infectious Disease"/>
            <person name="Wu L."/>
            <person name="Ma J."/>
        </authorList>
    </citation>
    <scope>NUCLEOTIDE SEQUENCE [LARGE SCALE GENOMIC DNA]</scope>
    <source>
        <strain evidence="7">KACC 13778</strain>
    </source>
</reference>